<dbReference type="EMBL" id="CP104311">
    <property type="protein sequence ID" value="WWF02457.1"/>
    <property type="molecule type" value="Genomic_DNA"/>
</dbReference>
<dbReference type="Proteomes" id="UP001359308">
    <property type="component" value="Chromosome"/>
</dbReference>
<proteinExistence type="predicted"/>
<name>A0ABZ2F5F2_METCP</name>
<keyword evidence="3" id="KW-1185">Reference proteome</keyword>
<accession>A0ABZ2F5F2</accession>
<dbReference type="Pfam" id="PF08388">
    <property type="entry name" value="GIIM"/>
    <property type="match status" value="1"/>
</dbReference>
<sequence>MILVKSQRAGERVKDSVTRFLTRKLKLVVNEQKSRVVKTNTAEFLGFNFQGTKLRWSDRAFEDFKHQVRKLTGRSWGVSMAYRFHKLAQYVRGWMGYFGISVTHARSPTISPGAK</sequence>
<dbReference type="RefSeq" id="WP_277458145.1">
    <property type="nucleotide sequence ID" value="NZ_CP104311.1"/>
</dbReference>
<organism evidence="2 3">
    <name type="scientific">Methylococcus capsulatus</name>
    <dbReference type="NCBI Taxonomy" id="414"/>
    <lineage>
        <taxon>Bacteria</taxon>
        <taxon>Pseudomonadati</taxon>
        <taxon>Pseudomonadota</taxon>
        <taxon>Gammaproteobacteria</taxon>
        <taxon>Methylococcales</taxon>
        <taxon>Methylococcaceae</taxon>
        <taxon>Methylococcus</taxon>
    </lineage>
</organism>
<gene>
    <name evidence="2" type="ORF">N4J17_02235</name>
</gene>
<evidence type="ECO:0000313" key="3">
    <source>
        <dbReference type="Proteomes" id="UP001359308"/>
    </source>
</evidence>
<evidence type="ECO:0000313" key="2">
    <source>
        <dbReference type="EMBL" id="WWF02457.1"/>
    </source>
</evidence>
<protein>
    <recommendedName>
        <fullName evidence="1">Group II intron maturase-specific domain-containing protein</fullName>
    </recommendedName>
</protein>
<feature type="domain" description="Group II intron maturase-specific" evidence="1">
    <location>
        <begin position="63"/>
        <end position="105"/>
    </location>
</feature>
<evidence type="ECO:0000259" key="1">
    <source>
        <dbReference type="Pfam" id="PF08388"/>
    </source>
</evidence>
<dbReference type="InterPro" id="IPR013597">
    <property type="entry name" value="Mat_intron_G2"/>
</dbReference>
<reference evidence="2 3" key="1">
    <citation type="submission" date="2022-09" db="EMBL/GenBank/DDBJ databases">
        <authorList>
            <person name="Giprobiosintez L."/>
        </authorList>
    </citation>
    <scope>NUCLEOTIDE SEQUENCE [LARGE SCALE GENOMIC DNA]</scope>
    <source>
        <strain evidence="3">VKPM-B-12549 (GBS-15)</strain>
    </source>
</reference>